<dbReference type="EMBL" id="AP022561">
    <property type="protein sequence ID" value="BBX09980.1"/>
    <property type="molecule type" value="Genomic_DNA"/>
</dbReference>
<dbReference type="KEGG" id="maic:MAIC_47830"/>
<evidence type="ECO:0000313" key="3">
    <source>
        <dbReference type="Proteomes" id="UP000467327"/>
    </source>
</evidence>
<name>A0AAD1HS11_9MYCO</name>
<evidence type="ECO:0000256" key="1">
    <source>
        <dbReference type="SAM" id="Phobius"/>
    </source>
</evidence>
<dbReference type="Proteomes" id="UP000467327">
    <property type="component" value="Chromosome"/>
</dbReference>
<evidence type="ECO:0000313" key="2">
    <source>
        <dbReference type="EMBL" id="BBX09980.1"/>
    </source>
</evidence>
<keyword evidence="1" id="KW-1133">Transmembrane helix</keyword>
<feature type="transmembrane region" description="Helical" evidence="1">
    <location>
        <begin position="52"/>
        <end position="71"/>
    </location>
</feature>
<keyword evidence="3" id="KW-1185">Reference proteome</keyword>
<gene>
    <name evidence="2" type="ORF">MAIC_47830</name>
</gene>
<reference evidence="2 3" key="1">
    <citation type="journal article" date="2019" name="Emerg. Microbes Infect.">
        <title>Comprehensive subspecies identification of 175 nontuberculous mycobacteria species based on 7547 genomic profiles.</title>
        <authorList>
            <person name="Matsumoto Y."/>
            <person name="Kinjo T."/>
            <person name="Motooka D."/>
            <person name="Nabeya D."/>
            <person name="Jung N."/>
            <person name="Uechi K."/>
            <person name="Horii T."/>
            <person name="Iida T."/>
            <person name="Fujita J."/>
            <person name="Nakamura S."/>
        </authorList>
    </citation>
    <scope>NUCLEOTIDE SEQUENCE [LARGE SCALE GENOMIC DNA]</scope>
    <source>
        <strain evidence="2 3">JCM 6376</strain>
    </source>
</reference>
<keyword evidence="1" id="KW-0812">Transmembrane</keyword>
<feature type="transmembrane region" description="Helical" evidence="1">
    <location>
        <begin position="165"/>
        <end position="184"/>
    </location>
</feature>
<dbReference type="RefSeq" id="WP_147291990.1">
    <property type="nucleotide sequence ID" value="NZ_AP022561.1"/>
</dbReference>
<protein>
    <submittedName>
        <fullName evidence="2">Uncharacterized protein</fullName>
    </submittedName>
</protein>
<proteinExistence type="predicted"/>
<keyword evidence="1" id="KW-0472">Membrane</keyword>
<feature type="transmembrane region" description="Helical" evidence="1">
    <location>
        <begin position="92"/>
        <end position="113"/>
    </location>
</feature>
<accession>A0AAD1HS11</accession>
<feature type="transmembrane region" description="Helical" evidence="1">
    <location>
        <begin position="27"/>
        <end position="46"/>
    </location>
</feature>
<organism evidence="2 3">
    <name type="scientific">Mycolicibacterium aichiense</name>
    <dbReference type="NCBI Taxonomy" id="1799"/>
    <lineage>
        <taxon>Bacteria</taxon>
        <taxon>Bacillati</taxon>
        <taxon>Actinomycetota</taxon>
        <taxon>Actinomycetes</taxon>
        <taxon>Mycobacteriales</taxon>
        <taxon>Mycobacteriaceae</taxon>
        <taxon>Mycolicibacterium</taxon>
    </lineage>
</organism>
<sequence length="185" mass="19094">MTVDSATIESPPRERTPLAKVLSANDIYGGVIGTVFASATLAAIPIGPSPGYSAVWVAASVAIAALTRSYGQHVSTHQAGTTTSFVKDLRSFMLTGIPMVLASIPTLIVLWVAHLTGWRDDVTGADGSLAIGYTSFALMMNAGLLFGWGVVAGRISGYSRWGSGVVGLANTGLGVAVIIVNLMIK</sequence>
<dbReference type="AlphaFoldDB" id="A0AAD1HS11"/>
<feature type="transmembrane region" description="Helical" evidence="1">
    <location>
        <begin position="133"/>
        <end position="153"/>
    </location>
</feature>